<dbReference type="Proteomes" id="UP000269199">
    <property type="component" value="Chromosome"/>
</dbReference>
<reference evidence="1 2" key="1">
    <citation type="submission" date="2017-11" db="EMBL/GenBank/DDBJ databases">
        <title>Complete genome sequence of Herbaspirillum rubrisubalbicans DSM 11543.</title>
        <authorList>
            <person name="Chen M."/>
            <person name="An Q."/>
        </authorList>
    </citation>
    <scope>NUCLEOTIDE SEQUENCE [LARGE SCALE GENOMIC DNA]</scope>
    <source>
        <strain evidence="1 2">DSM 11543</strain>
    </source>
</reference>
<name>A0AAD0XG81_9BURK</name>
<evidence type="ECO:0000313" key="1">
    <source>
        <dbReference type="EMBL" id="AYR23404.1"/>
    </source>
</evidence>
<gene>
    <name evidence="1" type="ORF">RC54_06000</name>
</gene>
<dbReference type="RefSeq" id="WP_061789757.1">
    <property type="nucleotide sequence ID" value="NZ_CP024996.1"/>
</dbReference>
<dbReference type="EMBL" id="CP024996">
    <property type="protein sequence ID" value="AYR23404.1"/>
    <property type="molecule type" value="Genomic_DNA"/>
</dbReference>
<proteinExistence type="predicted"/>
<accession>A0AAD0XG81</accession>
<protein>
    <recommendedName>
        <fullName evidence="3">E2 family protein E</fullName>
    </recommendedName>
</protein>
<evidence type="ECO:0008006" key="3">
    <source>
        <dbReference type="Google" id="ProtNLM"/>
    </source>
</evidence>
<organism evidence="1 2">
    <name type="scientific">Herbaspirillum rubrisubalbicans</name>
    <dbReference type="NCBI Taxonomy" id="80842"/>
    <lineage>
        <taxon>Bacteria</taxon>
        <taxon>Pseudomonadati</taxon>
        <taxon>Pseudomonadota</taxon>
        <taxon>Betaproteobacteria</taxon>
        <taxon>Burkholderiales</taxon>
        <taxon>Oxalobacteraceae</taxon>
        <taxon>Herbaspirillum</taxon>
    </lineage>
</organism>
<sequence>MEYLPKKCQRYLANRGLPYEQLEEGAQKAIILRDFKLPQGKYDVAHADILIVLPAGFPDCAPDMFYALPWLRLNETRMYPRAADQAVVFQETPWQRWSRHNNDWRPGVDGIWTMLKRIEDALEVAG</sequence>
<evidence type="ECO:0000313" key="2">
    <source>
        <dbReference type="Proteomes" id="UP000269199"/>
    </source>
</evidence>
<dbReference type="InterPro" id="IPR025701">
    <property type="entry name" value="UBQ-conjugat_E2_E"/>
</dbReference>
<dbReference type="Pfam" id="PF14462">
    <property type="entry name" value="Prok-E2_E"/>
    <property type="match status" value="1"/>
</dbReference>
<dbReference type="AlphaFoldDB" id="A0AAD0XG81"/>